<dbReference type="PATRIC" id="fig|220754.4.peg.3399"/>
<dbReference type="InterPro" id="IPR001029">
    <property type="entry name" value="Flagellin_N"/>
</dbReference>
<evidence type="ECO:0000313" key="9">
    <source>
        <dbReference type="Proteomes" id="UP000031972"/>
    </source>
</evidence>
<comment type="caution">
    <text evidence="8">The sequence shown here is derived from an EMBL/GenBank/DDBJ whole genome shotgun (WGS) entry which is preliminary data.</text>
</comment>
<dbReference type="EMBL" id="JXRR01000022">
    <property type="protein sequence ID" value="KIL42981.1"/>
    <property type="molecule type" value="Genomic_DNA"/>
</dbReference>
<proteinExistence type="inferred from homology"/>
<sequence length="596" mass="62518">MRINHNIQALNAYRNLNQTMGATSKSLEKLSSGLRINKAADDAAGLAISEKMRSQIRGLDMAERNSLDAISLVQTAEGALSSTHDILQRMRELSIQSANGTLEETDREAIQSEINELTSEIDRIADTTQFNQKKLLNGSDTGRAFLETTNAQIDYNGLGVFGGTVTAAPSEPASARLDFPMSVGELNNAGIEGKKFTINGKVYEIDNAASPTAGLTASGNIAVNVTGWNTAATTDVAKIGNINTLVNALETAVRTADPSFTVSKTPATNAGAANDGQINPAAITFSTQNPMSPNEAADLSVAVDPTLTGARWTSPFTGGPATTFHADPEAASSERVSLTFSETPKEGDSLKLDGLTINFGKPAVPYTGGTASVTINPEGKDLASVLEEIDGVVGSAIADPATKAPALDETFSVVGNTLTVGTIKTDDGAANGLEIEFKDSDFVANQGKALSVDFQIGANELEMLTLTVNPMDAAKLGIGRTADGTFLTVSGVNASQGVSVMTTDDASRAITLFDKAIQSVSEERSKLGAVQNRLEHTITNLQSANENLTAAESRIRDLDMAKEMSTFTKNNILNQAGQAMLAQANQLPQGILQLLQ</sequence>
<dbReference type="Gene3D" id="3.30.70.2120">
    <property type="match status" value="1"/>
</dbReference>
<protein>
    <recommendedName>
        <fullName evidence="2 4">Flagellin</fullName>
    </recommendedName>
</protein>
<dbReference type="Pfam" id="PF00700">
    <property type="entry name" value="Flagellin_C"/>
    <property type="match status" value="1"/>
</dbReference>
<evidence type="ECO:0000256" key="3">
    <source>
        <dbReference type="ARBA" id="ARBA00023143"/>
    </source>
</evidence>
<reference evidence="8 9" key="1">
    <citation type="submission" date="2015-01" db="EMBL/GenBank/DDBJ databases">
        <title>Jeotgalibacillus campisalis genome sequencing.</title>
        <authorList>
            <person name="Goh K.M."/>
            <person name="Chan K.-G."/>
            <person name="Yaakop A.S."/>
            <person name="Ee R."/>
            <person name="Gan H.M."/>
            <person name="Chan C.S."/>
        </authorList>
    </citation>
    <scope>NUCLEOTIDE SEQUENCE [LARGE SCALE GENOMIC DNA]</scope>
    <source>
        <strain evidence="8 9">SF-57</strain>
    </source>
</reference>
<dbReference type="OrthoDB" id="9796789at2"/>
<dbReference type="Gene3D" id="6.10.10.10">
    <property type="entry name" value="Flagellar export chaperone, C-terminal domain"/>
    <property type="match status" value="1"/>
</dbReference>
<evidence type="ECO:0000256" key="1">
    <source>
        <dbReference type="ARBA" id="ARBA00005709"/>
    </source>
</evidence>
<gene>
    <name evidence="8" type="ORF">KR50_33840</name>
</gene>
<keyword evidence="4" id="KW-0964">Secreted</keyword>
<comment type="function">
    <text evidence="4">Flagellin is the subunit protein which polymerizes to form the filaments of bacterial flagella.</text>
</comment>
<evidence type="ECO:0000259" key="7">
    <source>
        <dbReference type="Pfam" id="PF00700"/>
    </source>
</evidence>
<dbReference type="PRINTS" id="PR00207">
    <property type="entry name" value="FLAGELLIN"/>
</dbReference>
<dbReference type="PANTHER" id="PTHR42792">
    <property type="entry name" value="FLAGELLIN"/>
    <property type="match status" value="1"/>
</dbReference>
<name>A0A0C2VEN2_9BACL</name>
<organism evidence="8 9">
    <name type="scientific">Jeotgalibacillus campisalis</name>
    <dbReference type="NCBI Taxonomy" id="220754"/>
    <lineage>
        <taxon>Bacteria</taxon>
        <taxon>Bacillati</taxon>
        <taxon>Bacillota</taxon>
        <taxon>Bacilli</taxon>
        <taxon>Bacillales</taxon>
        <taxon>Caryophanaceae</taxon>
        <taxon>Jeotgalibacillus</taxon>
    </lineage>
</organism>
<dbReference type="InterPro" id="IPR001492">
    <property type="entry name" value="Flagellin"/>
</dbReference>
<dbReference type="SUPFAM" id="SSF64518">
    <property type="entry name" value="Phase 1 flagellin"/>
    <property type="match status" value="2"/>
</dbReference>
<keyword evidence="3 4" id="KW-0975">Bacterial flagellum</keyword>
<feature type="domain" description="Flagellin N-terminal" evidence="6">
    <location>
        <begin position="3"/>
        <end position="141"/>
    </location>
</feature>
<accession>A0A0C2VEN2</accession>
<evidence type="ECO:0000256" key="4">
    <source>
        <dbReference type="RuleBase" id="RU362073"/>
    </source>
</evidence>
<keyword evidence="8" id="KW-0282">Flagellum</keyword>
<dbReference type="Proteomes" id="UP000031972">
    <property type="component" value="Unassembled WGS sequence"/>
</dbReference>
<dbReference type="GO" id="GO:0009288">
    <property type="term" value="C:bacterial-type flagellum"/>
    <property type="evidence" value="ECO:0007669"/>
    <property type="project" value="UniProtKB-SubCell"/>
</dbReference>
<feature type="coiled-coil region" evidence="5">
    <location>
        <begin position="531"/>
        <end position="561"/>
    </location>
</feature>
<evidence type="ECO:0000259" key="6">
    <source>
        <dbReference type="Pfam" id="PF00669"/>
    </source>
</evidence>
<evidence type="ECO:0000313" key="8">
    <source>
        <dbReference type="EMBL" id="KIL42981.1"/>
    </source>
</evidence>
<dbReference type="PANTHER" id="PTHR42792:SF2">
    <property type="entry name" value="FLAGELLIN"/>
    <property type="match status" value="1"/>
</dbReference>
<dbReference type="Pfam" id="PF00669">
    <property type="entry name" value="Flagellin_N"/>
    <property type="match status" value="1"/>
</dbReference>
<keyword evidence="9" id="KW-1185">Reference proteome</keyword>
<dbReference type="InterPro" id="IPR046358">
    <property type="entry name" value="Flagellin_C"/>
</dbReference>
<keyword evidence="8" id="KW-0969">Cilium</keyword>
<dbReference type="AlphaFoldDB" id="A0A0C2VEN2"/>
<keyword evidence="8" id="KW-0966">Cell projection</keyword>
<dbReference type="Gene3D" id="1.20.1330.10">
    <property type="entry name" value="f41 fragment of flagellin, N-terminal domain"/>
    <property type="match status" value="2"/>
</dbReference>
<evidence type="ECO:0000256" key="5">
    <source>
        <dbReference type="SAM" id="Coils"/>
    </source>
</evidence>
<dbReference type="RefSeq" id="WP_041061152.1">
    <property type="nucleotide sequence ID" value="NZ_JXRR01000022.1"/>
</dbReference>
<feature type="domain" description="Flagellin C-terminal" evidence="7">
    <location>
        <begin position="511"/>
        <end position="595"/>
    </location>
</feature>
<dbReference type="GO" id="GO:0005198">
    <property type="term" value="F:structural molecule activity"/>
    <property type="evidence" value="ECO:0007669"/>
    <property type="project" value="UniProtKB-UniRule"/>
</dbReference>
<comment type="subcellular location">
    <subcellularLocation>
        <location evidence="4">Secreted</location>
    </subcellularLocation>
    <subcellularLocation>
        <location evidence="4">Bacterial flagellum</location>
    </subcellularLocation>
</comment>
<comment type="similarity">
    <text evidence="1 4">Belongs to the bacterial flagellin family.</text>
</comment>
<evidence type="ECO:0000256" key="2">
    <source>
        <dbReference type="ARBA" id="ARBA00020110"/>
    </source>
</evidence>
<keyword evidence="5" id="KW-0175">Coiled coil</keyword>
<dbReference type="InterPro" id="IPR042187">
    <property type="entry name" value="Flagellin_C_sub2"/>
</dbReference>
<dbReference type="GO" id="GO:0005576">
    <property type="term" value="C:extracellular region"/>
    <property type="evidence" value="ECO:0007669"/>
    <property type="project" value="UniProtKB-SubCell"/>
</dbReference>